<dbReference type="GO" id="GO:0061602">
    <property type="term" value="F:molybdenum cofactor cytidylyltransferase activity"/>
    <property type="evidence" value="ECO:0007669"/>
    <property type="project" value="UniProtKB-EC"/>
</dbReference>
<dbReference type="PANTHER" id="PTHR43777">
    <property type="entry name" value="MOLYBDENUM COFACTOR CYTIDYLYLTRANSFERASE"/>
    <property type="match status" value="1"/>
</dbReference>
<dbReference type="Gene3D" id="3.90.550.10">
    <property type="entry name" value="Spore Coat Polysaccharide Biosynthesis Protein SpsA, Chain A"/>
    <property type="match status" value="1"/>
</dbReference>
<proteinExistence type="predicted"/>
<evidence type="ECO:0000259" key="1">
    <source>
        <dbReference type="Pfam" id="PF12804"/>
    </source>
</evidence>
<accession>A0A840QLN3</accession>
<dbReference type="SUPFAM" id="SSF53448">
    <property type="entry name" value="Nucleotide-diphospho-sugar transferases"/>
    <property type="match status" value="1"/>
</dbReference>
<sequence length="215" mass="24431">MSPFIVGIYLAAGRSQRMEMNKLMLPVGDSSLGSYGLYTILNSHVNFTTIVTRPFDRLCWLDQTLRHEGDLEYIRCEKVDSGISESIKTGVRRALTIGADAAVVFLADQPFVSKTLIDKLIEAYRKQTNAYFVASSWNGRVRPPVLFSKHAFSGLLELQGDQGARERLTGSWRNKGQFVDYEDEACFFDVDTKEDYNRVKKLAVNKAYYPYNVEE</sequence>
<dbReference type="CDD" id="cd04182">
    <property type="entry name" value="GT_2_like_f"/>
    <property type="match status" value="1"/>
</dbReference>
<dbReference type="Pfam" id="PF12804">
    <property type="entry name" value="NTP_transf_3"/>
    <property type="match status" value="1"/>
</dbReference>
<dbReference type="InterPro" id="IPR029044">
    <property type="entry name" value="Nucleotide-diphossugar_trans"/>
</dbReference>
<dbReference type="EMBL" id="JACHHB010000001">
    <property type="protein sequence ID" value="MBB5172284.1"/>
    <property type="molecule type" value="Genomic_DNA"/>
</dbReference>
<evidence type="ECO:0000313" key="2">
    <source>
        <dbReference type="EMBL" id="MBB5172284.1"/>
    </source>
</evidence>
<reference evidence="2 3" key="1">
    <citation type="submission" date="2020-08" db="EMBL/GenBank/DDBJ databases">
        <title>Genomic Encyclopedia of Type Strains, Phase IV (KMG-IV): sequencing the most valuable type-strain genomes for metagenomic binning, comparative biology and taxonomic classification.</title>
        <authorList>
            <person name="Goeker M."/>
        </authorList>
    </citation>
    <scope>NUCLEOTIDE SEQUENCE [LARGE SCALE GENOMIC DNA]</scope>
    <source>
        <strain evidence="2 3">DSM 24696</strain>
    </source>
</reference>
<dbReference type="InterPro" id="IPR025877">
    <property type="entry name" value="MobA-like_NTP_Trfase"/>
</dbReference>
<keyword evidence="3" id="KW-1185">Reference proteome</keyword>
<feature type="domain" description="MobA-like NTP transferase" evidence="1">
    <location>
        <begin position="7"/>
        <end position="167"/>
    </location>
</feature>
<dbReference type="Proteomes" id="UP000551878">
    <property type="component" value="Unassembled WGS sequence"/>
</dbReference>
<comment type="caution">
    <text evidence="2">The sequence shown here is derived from an EMBL/GenBank/DDBJ whole genome shotgun (WGS) entry which is preliminary data.</text>
</comment>
<dbReference type="AlphaFoldDB" id="A0A840QLN3"/>
<gene>
    <name evidence="2" type="ORF">HNQ41_000424</name>
</gene>
<keyword evidence="2" id="KW-0548">Nucleotidyltransferase</keyword>
<name>A0A840QLN3_9BACI</name>
<evidence type="ECO:0000313" key="3">
    <source>
        <dbReference type="Proteomes" id="UP000551878"/>
    </source>
</evidence>
<keyword evidence="2" id="KW-0808">Transferase</keyword>
<dbReference type="PANTHER" id="PTHR43777:SF1">
    <property type="entry name" value="MOLYBDENUM COFACTOR CYTIDYLYLTRANSFERASE"/>
    <property type="match status" value="1"/>
</dbReference>
<dbReference type="EC" id="2.7.7.76" evidence="2"/>
<protein>
    <submittedName>
        <fullName evidence="2">Molybdenum cofactor cytidylyltransferase</fullName>
        <ecNumber evidence="2">2.7.7.76</ecNumber>
    </submittedName>
</protein>
<organism evidence="2 3">
    <name type="scientific">Texcoconibacillus texcoconensis</name>
    <dbReference type="NCBI Taxonomy" id="1095777"/>
    <lineage>
        <taxon>Bacteria</taxon>
        <taxon>Bacillati</taxon>
        <taxon>Bacillota</taxon>
        <taxon>Bacilli</taxon>
        <taxon>Bacillales</taxon>
        <taxon>Bacillaceae</taxon>
        <taxon>Texcoconibacillus</taxon>
    </lineage>
</organism>
<dbReference type="RefSeq" id="WP_184662752.1">
    <property type="nucleotide sequence ID" value="NZ_JACHHB010000001.1"/>
</dbReference>